<feature type="domain" description="HTH myb-type" evidence="9">
    <location>
        <begin position="75"/>
        <end position="129"/>
    </location>
</feature>
<evidence type="ECO:0000256" key="7">
    <source>
        <dbReference type="ARBA" id="ARBA00023242"/>
    </source>
</evidence>
<organism evidence="10">
    <name type="scientific">Medicago truncatula</name>
    <name type="common">Barrel medic</name>
    <name type="synonym">Medicago tribuloides</name>
    <dbReference type="NCBI Taxonomy" id="3880"/>
    <lineage>
        <taxon>Eukaryota</taxon>
        <taxon>Viridiplantae</taxon>
        <taxon>Streptophyta</taxon>
        <taxon>Embryophyta</taxon>
        <taxon>Tracheophyta</taxon>
        <taxon>Spermatophyta</taxon>
        <taxon>Magnoliopsida</taxon>
        <taxon>eudicotyledons</taxon>
        <taxon>Gunneridae</taxon>
        <taxon>Pentapetalae</taxon>
        <taxon>rosids</taxon>
        <taxon>fabids</taxon>
        <taxon>Fabales</taxon>
        <taxon>Fabaceae</taxon>
        <taxon>Papilionoideae</taxon>
        <taxon>50 kb inversion clade</taxon>
        <taxon>NPAAA clade</taxon>
        <taxon>Hologalegina</taxon>
        <taxon>IRL clade</taxon>
        <taxon>Trifolieae</taxon>
        <taxon>Medicago</taxon>
    </lineage>
</organism>
<dbReference type="Gramene" id="rna47147">
    <property type="protein sequence ID" value="RHN40902.1"/>
    <property type="gene ID" value="gene47147"/>
</dbReference>
<feature type="domain" description="Myb-like" evidence="8">
    <location>
        <begin position="75"/>
        <end position="125"/>
    </location>
</feature>
<evidence type="ECO:0000256" key="5">
    <source>
        <dbReference type="ARBA" id="ARBA00023159"/>
    </source>
</evidence>
<dbReference type="PANTHER" id="PTHR47999:SF24">
    <property type="entry name" value="TRANSCRIPTION FACTOR MYB90"/>
    <property type="match status" value="1"/>
</dbReference>
<dbReference type="AlphaFoldDB" id="A0A396GIF7"/>
<dbReference type="EMBL" id="PSQE01000008">
    <property type="protein sequence ID" value="RHN40902.1"/>
    <property type="molecule type" value="Genomic_DNA"/>
</dbReference>
<proteinExistence type="predicted"/>
<dbReference type="GO" id="GO:0080090">
    <property type="term" value="P:regulation of primary metabolic process"/>
    <property type="evidence" value="ECO:0007669"/>
    <property type="project" value="UniProtKB-ARBA"/>
</dbReference>
<keyword evidence="4" id="KW-0238">DNA-binding</keyword>
<dbReference type="Proteomes" id="UP000265566">
    <property type="component" value="Chromosome 8"/>
</dbReference>
<keyword evidence="3" id="KW-0805">Transcription regulation</keyword>
<dbReference type="Pfam" id="PF00249">
    <property type="entry name" value="Myb_DNA-binding"/>
    <property type="match status" value="2"/>
</dbReference>
<comment type="subcellular location">
    <subcellularLocation>
        <location evidence="1">Nucleus</location>
    </subcellularLocation>
</comment>
<evidence type="ECO:0000256" key="1">
    <source>
        <dbReference type="ARBA" id="ARBA00004123"/>
    </source>
</evidence>
<comment type="caution">
    <text evidence="10">The sequence shown here is derived from an EMBL/GenBank/DDBJ whole genome shotgun (WGS) entry which is preliminary data.</text>
</comment>
<keyword evidence="5" id="KW-0010">Activator</keyword>
<evidence type="ECO:0000259" key="8">
    <source>
        <dbReference type="PROSITE" id="PS50090"/>
    </source>
</evidence>
<evidence type="ECO:0000313" key="10">
    <source>
        <dbReference type="EMBL" id="RHN40902.1"/>
    </source>
</evidence>
<dbReference type="FunFam" id="1.10.10.60:FF:000218">
    <property type="entry name" value="Myb transcription factor"/>
    <property type="match status" value="1"/>
</dbReference>
<dbReference type="SMART" id="SM00717">
    <property type="entry name" value="SANT"/>
    <property type="match status" value="2"/>
</dbReference>
<feature type="domain" description="Myb-like" evidence="8">
    <location>
        <begin position="22"/>
        <end position="74"/>
    </location>
</feature>
<feature type="domain" description="HTH myb-type" evidence="9">
    <location>
        <begin position="25"/>
        <end position="74"/>
    </location>
</feature>
<evidence type="ECO:0000256" key="4">
    <source>
        <dbReference type="ARBA" id="ARBA00023125"/>
    </source>
</evidence>
<dbReference type="InterPro" id="IPR017930">
    <property type="entry name" value="Myb_dom"/>
</dbReference>
<evidence type="ECO:0000259" key="9">
    <source>
        <dbReference type="PROSITE" id="PS51294"/>
    </source>
</evidence>
<sequence>MRAKIHVYGQLQRSIYLYMENTGGVRKGAWTYKEDELLKACINTYGEGKWNLVPQRSGLNRCRKSCRLRWLNYLSPNINRGRFSEDEEDLILRLHKLLGNRWSLIAGRLPGRTANDVKNYWHTNLAKKVVSEKEEEKENDKPKETMKAHEVIKPRPITLSSHSNWLKGKNSIPRDLDYSENMASNQIGRECASTSKPDLGNAPIPCEMWCDSLWNLGEHVDSEKIGSCSSLQEENLMEFPNVDDDSFWDFNLCDLNSLWDLP</sequence>
<keyword evidence="2" id="KW-0677">Repeat</keyword>
<dbReference type="SUPFAM" id="SSF46689">
    <property type="entry name" value="Homeodomain-like"/>
    <property type="match status" value="1"/>
</dbReference>
<evidence type="ECO:0000256" key="2">
    <source>
        <dbReference type="ARBA" id="ARBA00022737"/>
    </source>
</evidence>
<dbReference type="CDD" id="cd00167">
    <property type="entry name" value="SANT"/>
    <property type="match status" value="2"/>
</dbReference>
<dbReference type="PROSITE" id="PS51294">
    <property type="entry name" value="HTH_MYB"/>
    <property type="match status" value="2"/>
</dbReference>
<dbReference type="PROSITE" id="PS50090">
    <property type="entry name" value="MYB_LIKE"/>
    <property type="match status" value="2"/>
</dbReference>
<name>A0A396GIF7_MEDTR</name>
<dbReference type="PANTHER" id="PTHR47999">
    <property type="entry name" value="TRANSCRIPTION FACTOR MYB8-RELATED-RELATED"/>
    <property type="match status" value="1"/>
</dbReference>
<keyword evidence="6" id="KW-0804">Transcription</keyword>
<accession>A0A396GIF7</accession>
<gene>
    <name evidence="10" type="ORF">MtrunA17_Chr8g0360111</name>
</gene>
<dbReference type="InterPro" id="IPR001005">
    <property type="entry name" value="SANT/Myb"/>
</dbReference>
<dbReference type="Gene3D" id="1.10.10.60">
    <property type="entry name" value="Homeodomain-like"/>
    <property type="match status" value="2"/>
</dbReference>
<evidence type="ECO:0000256" key="6">
    <source>
        <dbReference type="ARBA" id="ARBA00023163"/>
    </source>
</evidence>
<dbReference type="GO" id="GO:0005634">
    <property type="term" value="C:nucleus"/>
    <property type="evidence" value="ECO:0007669"/>
    <property type="project" value="UniProtKB-SubCell"/>
</dbReference>
<dbReference type="InterPro" id="IPR015495">
    <property type="entry name" value="Myb_TF_plants"/>
</dbReference>
<keyword evidence="7" id="KW-0539">Nucleus</keyword>
<dbReference type="GO" id="GO:0003677">
    <property type="term" value="F:DNA binding"/>
    <property type="evidence" value="ECO:0007669"/>
    <property type="project" value="UniProtKB-KW"/>
</dbReference>
<dbReference type="InterPro" id="IPR009057">
    <property type="entry name" value="Homeodomain-like_sf"/>
</dbReference>
<evidence type="ECO:0000256" key="3">
    <source>
        <dbReference type="ARBA" id="ARBA00023015"/>
    </source>
</evidence>
<reference evidence="10" key="1">
    <citation type="journal article" date="2018" name="Nat. Plants">
        <title>Whole-genome landscape of Medicago truncatula symbiotic genes.</title>
        <authorList>
            <person name="Pecrix Y."/>
            <person name="Gamas P."/>
            <person name="Carrere S."/>
        </authorList>
    </citation>
    <scope>NUCLEOTIDE SEQUENCE</scope>
    <source>
        <tissue evidence="10">Leaves</tissue>
    </source>
</reference>
<protein>
    <submittedName>
        <fullName evidence="10">Putative transcription factor MYB-HB-like family</fullName>
    </submittedName>
</protein>